<evidence type="ECO:0000256" key="1">
    <source>
        <dbReference type="SAM" id="Phobius"/>
    </source>
</evidence>
<protein>
    <submittedName>
        <fullName evidence="2">Uncharacterized protein</fullName>
    </submittedName>
</protein>
<dbReference type="OrthoDB" id="307345at2157"/>
<accession>A0A6B0GJI7</accession>
<proteinExistence type="predicted"/>
<gene>
    <name evidence="2" type="ORF">GQS65_11405</name>
</gene>
<keyword evidence="1" id="KW-1133">Transmembrane helix</keyword>
<keyword evidence="1" id="KW-0812">Transmembrane</keyword>
<evidence type="ECO:0000313" key="3">
    <source>
        <dbReference type="Proteomes" id="UP000451471"/>
    </source>
</evidence>
<dbReference type="RefSeq" id="WP_158204774.1">
    <property type="nucleotide sequence ID" value="NZ_WSZK01000017.1"/>
</dbReference>
<organism evidence="2 3">
    <name type="scientific">Halomarina oriensis</name>
    <dbReference type="NCBI Taxonomy" id="671145"/>
    <lineage>
        <taxon>Archaea</taxon>
        <taxon>Methanobacteriati</taxon>
        <taxon>Methanobacteriota</taxon>
        <taxon>Stenosarchaea group</taxon>
        <taxon>Halobacteria</taxon>
        <taxon>Halobacteriales</taxon>
        <taxon>Natronomonadaceae</taxon>
        <taxon>Halomarina</taxon>
    </lineage>
</organism>
<feature type="transmembrane region" description="Helical" evidence="1">
    <location>
        <begin position="40"/>
        <end position="73"/>
    </location>
</feature>
<evidence type="ECO:0000313" key="2">
    <source>
        <dbReference type="EMBL" id="MWG35086.1"/>
    </source>
</evidence>
<keyword evidence="1" id="KW-0472">Membrane</keyword>
<dbReference type="Proteomes" id="UP000451471">
    <property type="component" value="Unassembled WGS sequence"/>
</dbReference>
<dbReference type="EMBL" id="WSZK01000017">
    <property type="protein sequence ID" value="MWG35086.1"/>
    <property type="molecule type" value="Genomic_DNA"/>
</dbReference>
<comment type="caution">
    <text evidence="2">The sequence shown here is derived from an EMBL/GenBank/DDBJ whole genome shotgun (WGS) entry which is preliminary data.</text>
</comment>
<sequence>MPWHDLVFTAGSLLAIVTLAPTLTDVRSSVPRTTSVPSALVAFVYTVAFLTLGLTFSAVGSLMTGVLWGAIALRCAPGGSVDRWTVAQWAD</sequence>
<keyword evidence="3" id="KW-1185">Reference proteome</keyword>
<reference evidence="2 3" key="1">
    <citation type="submission" date="2019-12" db="EMBL/GenBank/DDBJ databases">
        <title>Halocatena pleomorpha gen. nov. sp. nov., an extremely halophilic archaeon of family Halobacteriaceae isolated from saltpan soil.</title>
        <authorList>
            <person name="Pal Y."/>
            <person name="Verma A."/>
            <person name="Krishnamurthi S."/>
            <person name="Kumar P."/>
        </authorList>
    </citation>
    <scope>NUCLEOTIDE SEQUENCE [LARGE SCALE GENOMIC DNA]</scope>
    <source>
        <strain evidence="2 3">JCM 16495</strain>
    </source>
</reference>
<dbReference type="AlphaFoldDB" id="A0A6B0GJI7"/>
<name>A0A6B0GJI7_9EURY</name>